<protein>
    <recommendedName>
        <fullName evidence="1">DUF397 domain-containing protein</fullName>
    </recommendedName>
</protein>
<dbReference type="AlphaFoldDB" id="A0A401Z4Y2"/>
<gene>
    <name evidence="2" type="ORF">EHYA_09697</name>
</gene>
<proteinExistence type="predicted"/>
<accession>A0A401Z4Y2</accession>
<dbReference type="EMBL" id="BIFH01000054">
    <property type="protein sequence ID" value="GCE01922.1"/>
    <property type="molecule type" value="Genomic_DNA"/>
</dbReference>
<evidence type="ECO:0000313" key="2">
    <source>
        <dbReference type="EMBL" id="GCE01922.1"/>
    </source>
</evidence>
<sequence>MAGRIPQWRTSSYSGGGDCVEVAPLGNAIGVRDTKVVDSPTIALPPAAWAHLIARAGR</sequence>
<comment type="caution">
    <text evidence="2">The sequence shown here is derived from an EMBL/GenBank/DDBJ whole genome shotgun (WGS) entry which is preliminary data.</text>
</comment>
<organism evidence="2 3">
    <name type="scientific">Embleya hyalina</name>
    <dbReference type="NCBI Taxonomy" id="516124"/>
    <lineage>
        <taxon>Bacteria</taxon>
        <taxon>Bacillati</taxon>
        <taxon>Actinomycetota</taxon>
        <taxon>Actinomycetes</taxon>
        <taxon>Kitasatosporales</taxon>
        <taxon>Streptomycetaceae</taxon>
        <taxon>Embleya</taxon>
    </lineage>
</organism>
<dbReference type="Pfam" id="PF04149">
    <property type="entry name" value="DUF397"/>
    <property type="match status" value="1"/>
</dbReference>
<name>A0A401Z4Y2_9ACTN</name>
<feature type="domain" description="DUF397" evidence="1">
    <location>
        <begin position="7"/>
        <end position="56"/>
    </location>
</feature>
<dbReference type="Proteomes" id="UP000286931">
    <property type="component" value="Unassembled WGS sequence"/>
</dbReference>
<reference evidence="2 3" key="1">
    <citation type="submission" date="2018-12" db="EMBL/GenBank/DDBJ databases">
        <title>Draft genome sequence of Embleya hyalina NBRC 13850T.</title>
        <authorList>
            <person name="Komaki H."/>
            <person name="Hosoyama A."/>
            <person name="Kimura A."/>
            <person name="Ichikawa N."/>
            <person name="Tamura T."/>
        </authorList>
    </citation>
    <scope>NUCLEOTIDE SEQUENCE [LARGE SCALE GENOMIC DNA]</scope>
    <source>
        <strain evidence="2 3">NBRC 13850</strain>
    </source>
</reference>
<dbReference type="OrthoDB" id="4562195at2"/>
<keyword evidence="3" id="KW-1185">Reference proteome</keyword>
<evidence type="ECO:0000259" key="1">
    <source>
        <dbReference type="Pfam" id="PF04149"/>
    </source>
</evidence>
<evidence type="ECO:0000313" key="3">
    <source>
        <dbReference type="Proteomes" id="UP000286931"/>
    </source>
</evidence>
<dbReference type="RefSeq" id="WP_126643488.1">
    <property type="nucleotide sequence ID" value="NZ_BIFH01000054.1"/>
</dbReference>
<dbReference type="InterPro" id="IPR007278">
    <property type="entry name" value="DUF397"/>
</dbReference>